<dbReference type="KEGG" id="rhg:EXZ61_18270"/>
<dbReference type="InterPro" id="IPR010595">
    <property type="entry name" value="DUF1161"/>
</dbReference>
<protein>
    <submittedName>
        <fullName evidence="2">DUF1161 domain-containing protein</fullName>
    </submittedName>
</protein>
<feature type="signal peptide" evidence="1">
    <location>
        <begin position="1"/>
        <end position="19"/>
    </location>
</feature>
<feature type="chain" id="PRO_5021700185" evidence="1">
    <location>
        <begin position="20"/>
        <end position="76"/>
    </location>
</feature>
<proteinExistence type="predicted"/>
<accession>A0A515ETH2</accession>
<name>A0A515ETH2_9BURK</name>
<keyword evidence="1" id="KW-0732">Signal</keyword>
<dbReference type="Proteomes" id="UP000317365">
    <property type="component" value="Chromosome"/>
</dbReference>
<dbReference type="AlphaFoldDB" id="A0A515ETH2"/>
<reference evidence="3" key="1">
    <citation type="submission" date="2019-02" db="EMBL/GenBank/DDBJ databases">
        <title>Complete genome sequence of Rhodoferax sp. Gr-4.</title>
        <authorList>
            <person name="Jin L."/>
        </authorList>
    </citation>
    <scope>NUCLEOTIDE SEQUENCE [LARGE SCALE GENOMIC DNA]</scope>
    <source>
        <strain evidence="3">Gr-4</strain>
    </source>
</reference>
<dbReference type="Pfam" id="PF06649">
    <property type="entry name" value="DUF1161"/>
    <property type="match status" value="1"/>
</dbReference>
<reference evidence="3" key="2">
    <citation type="journal article" date="2020" name="Int. J. Syst. Evol. Microbiol.">
        <title>Genomic insights into a novel species Rhodoferax aquaticus sp. nov., isolated from freshwater.</title>
        <authorList>
            <person name="Li T."/>
            <person name="Zhuo Y."/>
            <person name="Jin C.Z."/>
            <person name="Wu X."/>
            <person name="Ko S.R."/>
            <person name="Jin F.J."/>
            <person name="Ahn C.Y."/>
            <person name="Oh H.M."/>
            <person name="Lee H.G."/>
            <person name="Jin L."/>
        </authorList>
    </citation>
    <scope>NUCLEOTIDE SEQUENCE [LARGE SCALE GENOMIC DNA]</scope>
    <source>
        <strain evidence="3">Gr-4</strain>
    </source>
</reference>
<dbReference type="EMBL" id="CP036282">
    <property type="protein sequence ID" value="QDL55964.1"/>
    <property type="molecule type" value="Genomic_DNA"/>
</dbReference>
<keyword evidence="3" id="KW-1185">Reference proteome</keyword>
<evidence type="ECO:0000256" key="1">
    <source>
        <dbReference type="SAM" id="SignalP"/>
    </source>
</evidence>
<organism evidence="2 3">
    <name type="scientific">Rhodoferax aquaticus</name>
    <dbReference type="NCBI Taxonomy" id="2527691"/>
    <lineage>
        <taxon>Bacteria</taxon>
        <taxon>Pseudomonadati</taxon>
        <taxon>Pseudomonadota</taxon>
        <taxon>Betaproteobacteria</taxon>
        <taxon>Burkholderiales</taxon>
        <taxon>Comamonadaceae</taxon>
        <taxon>Rhodoferax</taxon>
    </lineage>
</organism>
<evidence type="ECO:0000313" key="2">
    <source>
        <dbReference type="EMBL" id="QDL55964.1"/>
    </source>
</evidence>
<gene>
    <name evidence="2" type="ORF">EXZ61_18270</name>
</gene>
<sequence>MKRIVYLAALALISSQAMAAKTCEEIKTAIAAKVESHGAKNFTLEIVEPDQTGSKRVVGTCERGAKRIVYTRGKKE</sequence>
<dbReference type="RefSeq" id="WP_142813122.1">
    <property type="nucleotide sequence ID" value="NZ_CP036282.1"/>
</dbReference>
<evidence type="ECO:0000313" key="3">
    <source>
        <dbReference type="Proteomes" id="UP000317365"/>
    </source>
</evidence>